<organism evidence="2 3">
    <name type="scientific">Panicum virgatum</name>
    <name type="common">Blackwell switchgrass</name>
    <dbReference type="NCBI Taxonomy" id="38727"/>
    <lineage>
        <taxon>Eukaryota</taxon>
        <taxon>Viridiplantae</taxon>
        <taxon>Streptophyta</taxon>
        <taxon>Embryophyta</taxon>
        <taxon>Tracheophyta</taxon>
        <taxon>Spermatophyta</taxon>
        <taxon>Magnoliopsida</taxon>
        <taxon>Liliopsida</taxon>
        <taxon>Poales</taxon>
        <taxon>Poaceae</taxon>
        <taxon>PACMAD clade</taxon>
        <taxon>Panicoideae</taxon>
        <taxon>Panicodae</taxon>
        <taxon>Paniceae</taxon>
        <taxon>Panicinae</taxon>
        <taxon>Panicum</taxon>
        <taxon>Panicum sect. Hiantes</taxon>
    </lineage>
</organism>
<evidence type="ECO:0000313" key="3">
    <source>
        <dbReference type="Proteomes" id="UP000823388"/>
    </source>
</evidence>
<name>A0A8T0VNY4_PANVG</name>
<dbReference type="EMBL" id="CM029040">
    <property type="protein sequence ID" value="KAG2636970.1"/>
    <property type="molecule type" value="Genomic_DNA"/>
</dbReference>
<feature type="region of interest" description="Disordered" evidence="1">
    <location>
        <begin position="54"/>
        <end position="73"/>
    </location>
</feature>
<keyword evidence="3" id="KW-1185">Reference proteome</keyword>
<dbReference type="AlphaFoldDB" id="A0A8T0VNY4"/>
<reference evidence="2" key="1">
    <citation type="submission" date="2020-05" db="EMBL/GenBank/DDBJ databases">
        <title>WGS assembly of Panicum virgatum.</title>
        <authorList>
            <person name="Lovell J.T."/>
            <person name="Jenkins J."/>
            <person name="Shu S."/>
            <person name="Juenger T.E."/>
            <person name="Schmutz J."/>
        </authorList>
    </citation>
    <scope>NUCLEOTIDE SEQUENCE</scope>
    <source>
        <strain evidence="2">AP13</strain>
    </source>
</reference>
<feature type="region of interest" description="Disordered" evidence="1">
    <location>
        <begin position="82"/>
        <end position="157"/>
    </location>
</feature>
<protein>
    <submittedName>
        <fullName evidence="2">Uncharacterized protein</fullName>
    </submittedName>
</protein>
<accession>A0A8T0VNY4</accession>
<evidence type="ECO:0000256" key="1">
    <source>
        <dbReference type="SAM" id="MobiDB-lite"/>
    </source>
</evidence>
<gene>
    <name evidence="2" type="ORF">PVAP13_2NG497203</name>
</gene>
<feature type="compositionally biased region" description="Basic residues" evidence="1">
    <location>
        <begin position="111"/>
        <end position="120"/>
    </location>
</feature>
<comment type="caution">
    <text evidence="2">The sequence shown here is derived from an EMBL/GenBank/DDBJ whole genome shotgun (WGS) entry which is preliminary data.</text>
</comment>
<evidence type="ECO:0000313" key="2">
    <source>
        <dbReference type="EMBL" id="KAG2636970.1"/>
    </source>
</evidence>
<dbReference type="Proteomes" id="UP000823388">
    <property type="component" value="Chromosome 2N"/>
</dbReference>
<proteinExistence type="predicted"/>
<sequence>MNLSTTPASSKVEAQVHQPSILNPNNCPSASLHRHPHHAWLKHRGADSYIGETKIQEEPHLCETSSSGELRPHKSLVGVGVNASKTESDGAAPVSSSPPGNTHLEELRPNLHCRAKRRGLSTHPGPRGPSEAWGTGAPAGRSTKSPLFALLNCSRNG</sequence>